<reference evidence="7" key="1">
    <citation type="journal article" date="2020" name="Stud. Mycol.">
        <title>101 Dothideomycetes genomes: A test case for predicting lifestyles and emergence of pathogens.</title>
        <authorList>
            <person name="Haridas S."/>
            <person name="Albert R."/>
            <person name="Binder M."/>
            <person name="Bloem J."/>
            <person name="LaButti K."/>
            <person name="Salamov A."/>
            <person name="Andreopoulos B."/>
            <person name="Baker S."/>
            <person name="Barry K."/>
            <person name="Bills G."/>
            <person name="Bluhm B."/>
            <person name="Cannon C."/>
            <person name="Castanera R."/>
            <person name="Culley D."/>
            <person name="Daum C."/>
            <person name="Ezra D."/>
            <person name="Gonzalez J."/>
            <person name="Henrissat B."/>
            <person name="Kuo A."/>
            <person name="Liang C."/>
            <person name="Lipzen A."/>
            <person name="Lutzoni F."/>
            <person name="Magnuson J."/>
            <person name="Mondo S."/>
            <person name="Nolan M."/>
            <person name="Ohm R."/>
            <person name="Pangilinan J."/>
            <person name="Park H.-J."/>
            <person name="Ramirez L."/>
            <person name="Alfaro M."/>
            <person name="Sun H."/>
            <person name="Tritt A."/>
            <person name="Yoshinaga Y."/>
            <person name="Zwiers L.-H."/>
            <person name="Turgeon B."/>
            <person name="Goodwin S."/>
            <person name="Spatafora J."/>
            <person name="Crous P."/>
            <person name="Grigoriev I."/>
        </authorList>
    </citation>
    <scope>NUCLEOTIDE SEQUENCE [LARGE SCALE GENOMIC DNA]</scope>
    <source>
        <strain evidence="7">CBS 304.66</strain>
    </source>
</reference>
<protein>
    <recommendedName>
        <fullName evidence="8">Cellular morphogenesis protein</fullName>
    </recommendedName>
</protein>
<keyword evidence="7" id="KW-1185">Reference proteome</keyword>
<keyword evidence="2" id="KW-0812">Transmembrane</keyword>
<organism evidence="6 7">
    <name type="scientific">Lojkania enalia</name>
    <dbReference type="NCBI Taxonomy" id="147567"/>
    <lineage>
        <taxon>Eukaryota</taxon>
        <taxon>Fungi</taxon>
        <taxon>Dikarya</taxon>
        <taxon>Ascomycota</taxon>
        <taxon>Pezizomycotina</taxon>
        <taxon>Dothideomycetes</taxon>
        <taxon>Pleosporomycetidae</taxon>
        <taxon>Pleosporales</taxon>
        <taxon>Pleosporales incertae sedis</taxon>
        <taxon>Lojkania</taxon>
    </lineage>
</organism>
<dbReference type="InterPro" id="IPR015915">
    <property type="entry name" value="Kelch-typ_b-propeller"/>
</dbReference>
<dbReference type="InterPro" id="IPR011043">
    <property type="entry name" value="Gal_Oxase/kelch_b-propeller"/>
</dbReference>
<feature type="region of interest" description="Disordered" evidence="1">
    <location>
        <begin position="109"/>
        <end position="132"/>
    </location>
</feature>
<dbReference type="Proteomes" id="UP000800093">
    <property type="component" value="Unassembled WGS sequence"/>
</dbReference>
<dbReference type="EMBL" id="ML986601">
    <property type="protein sequence ID" value="KAF2266040.1"/>
    <property type="molecule type" value="Genomic_DNA"/>
</dbReference>
<dbReference type="InterPro" id="IPR024982">
    <property type="entry name" value="Rax2-like_C"/>
</dbReference>
<dbReference type="Pfam" id="PF20843">
    <property type="entry name" value="Rax2_3"/>
    <property type="match status" value="1"/>
</dbReference>
<dbReference type="InterPro" id="IPR048265">
    <property type="entry name" value="Rax2-like_third"/>
</dbReference>
<dbReference type="PANTHER" id="PTHR31778">
    <property type="entry name" value="BUD SITE SELECTION PROTEIN RAX2"/>
    <property type="match status" value="1"/>
</dbReference>
<feature type="region of interest" description="Disordered" evidence="1">
    <location>
        <begin position="1076"/>
        <end position="1106"/>
    </location>
</feature>
<proteinExistence type="predicted"/>
<sequence>MLNPDDGTVTPLVGLNGSVNALFCDDETGQVYVGGLFDSDNSTNAIVWATDWTDMPFSGFNGAVNSIIKAPNGKIIFGGEFNALGGNSSAPRENNTQVLPIGSANLTAQTSSGRPGLSDPKSIVCKSDPDSQGPGSTWLLADNSPGFWKADFGFGFIPTKLRLHNTNFEGRGTRTFRYTALPDTGIMNLSYVNPDGQRSYCSSQCPLPEGNTTGQDFEFVNRVGMNSFRIDISDWYGPGGGLNGIELFQDDIFAYAIDDFNEPKCGGVTTGALSRATPTEAWVVTPSHNSHSQYLTAQLQGDQIDPTRSFVVFEPDIPQSGNYTIDIYTPGCQGDNTCNNRGRVNITGSMSRSGSASKPISTELFQTNLFDKYDLIYDGYIDATDGFRPSVTLAPSAGQTGGQAGGPVLTVVAQRIRFTLKTPASGQLNGIFEYDPSRQVVEEDFTESVYDSAGASLSPRDGAIITSLANDSERLFVGGNFSGDGFSNIFAINATNPVSLPGEGLDNQVMTFYENGTTLYIGGNFTQTRNGETRDLNGVAAFSMSDNRWSALGAGVNGVVVHIVPFTLNISNTPEPVLGISGFFDQVNAFQDNKAFSVQNFAIWVPSRNNWYENLDVRGISIQGILTAHTDIPGSDPLFAGSIDSQSLGASGAVSLQQNLTLSPMSVDIHALQQQQGSLQKRATTDGRNENTTGVVAATFYKQGDTLKAILGGHFAATGQDGQNLTNLVIVDVDGDQVNGLRTGIDTNSTFKALGVLGTALYAGGSISGTINNNEITGIMAYDLESNDFASSQPPALQGPNVTVNAIAPRPESRDVYVAGRFQSAGSLSCPALCIWNTERNQWTTPGSGLTGVVSSMLWISNSRAVIAGNLTINGNQTKIVTYDSSNTESPFQQFTGAQGLPGPVRAICNAVQDGSQIWASGQAGDGSTFLQRFNGNAWLPVNNLFGENTEIRSIQVLSLSENHDNTDLIARGEDLLILGNINITNFGTASGALFNGTTLQPFLLSTTSDNTPGSLSQIFLENPFTFPGSGGGHMHKGFIVLIALGIALGLTFLLVVAGILIEWYRKKSKGYMPAPTSYPDRGSNMSRLPPEQLLGTLSGNRAPAI</sequence>
<dbReference type="InterPro" id="IPR048266">
    <property type="entry name" value="Rax2-like_second"/>
</dbReference>
<feature type="domain" description="Rax2-like C-terminal" evidence="3">
    <location>
        <begin position="780"/>
        <end position="1027"/>
    </location>
</feature>
<evidence type="ECO:0000256" key="2">
    <source>
        <dbReference type="SAM" id="Phobius"/>
    </source>
</evidence>
<dbReference type="Pfam" id="PF12768">
    <property type="entry name" value="Rax2"/>
    <property type="match status" value="1"/>
</dbReference>
<dbReference type="SUPFAM" id="SSF50965">
    <property type="entry name" value="Galactose oxidase, central domain"/>
    <property type="match status" value="2"/>
</dbReference>
<feature type="domain" description="Rax2-like third" evidence="5">
    <location>
        <begin position="253"/>
        <end position="420"/>
    </location>
</feature>
<name>A0A9P4N1G1_9PLEO</name>
<keyword evidence="2" id="KW-0472">Membrane</keyword>
<dbReference type="GO" id="GO:1902929">
    <property type="term" value="C:plasma membrane of growing cell tip"/>
    <property type="evidence" value="ECO:0007669"/>
    <property type="project" value="TreeGrafter"/>
</dbReference>
<evidence type="ECO:0000313" key="6">
    <source>
        <dbReference type="EMBL" id="KAF2266040.1"/>
    </source>
</evidence>
<evidence type="ECO:0000259" key="4">
    <source>
        <dbReference type="Pfam" id="PF20842"/>
    </source>
</evidence>
<accession>A0A9P4N1G1</accession>
<evidence type="ECO:0000259" key="5">
    <source>
        <dbReference type="Pfam" id="PF20843"/>
    </source>
</evidence>
<evidence type="ECO:0000259" key="3">
    <source>
        <dbReference type="Pfam" id="PF12768"/>
    </source>
</evidence>
<feature type="domain" description="Rax2-like second" evidence="4">
    <location>
        <begin position="94"/>
        <end position="242"/>
    </location>
</feature>
<feature type="transmembrane region" description="Helical" evidence="2">
    <location>
        <begin position="1039"/>
        <end position="1062"/>
    </location>
</feature>
<dbReference type="OrthoDB" id="2503993at2759"/>
<dbReference type="Gene3D" id="2.120.10.80">
    <property type="entry name" value="Kelch-type beta propeller"/>
    <property type="match status" value="1"/>
</dbReference>
<evidence type="ECO:0000256" key="1">
    <source>
        <dbReference type="SAM" id="MobiDB-lite"/>
    </source>
</evidence>
<dbReference type="AlphaFoldDB" id="A0A9P4N1G1"/>
<dbReference type="Pfam" id="PF20842">
    <property type="entry name" value="Rax2_2"/>
    <property type="match status" value="1"/>
</dbReference>
<dbReference type="PANTHER" id="PTHR31778:SF2">
    <property type="entry name" value="BUD SITE SELECTION PROTEIN RAX2"/>
    <property type="match status" value="1"/>
</dbReference>
<keyword evidence="2" id="KW-1133">Transmembrane helix</keyword>
<evidence type="ECO:0000313" key="7">
    <source>
        <dbReference type="Proteomes" id="UP000800093"/>
    </source>
</evidence>
<evidence type="ECO:0008006" key="8">
    <source>
        <dbReference type="Google" id="ProtNLM"/>
    </source>
</evidence>
<gene>
    <name evidence="6" type="ORF">CC78DRAFT_542762</name>
</gene>
<comment type="caution">
    <text evidence="6">The sequence shown here is derived from an EMBL/GenBank/DDBJ whole genome shotgun (WGS) entry which is preliminary data.</text>
</comment>